<protein>
    <submittedName>
        <fullName evidence="1">Uncharacterized protein</fullName>
    </submittedName>
</protein>
<reference evidence="1 2" key="1">
    <citation type="submission" date="2018-08" db="EMBL/GenBank/DDBJ databases">
        <title>Recombination of ecologically and evolutionarily significant loci maintains genetic cohesion in the Pseudomonas syringae species complex.</title>
        <authorList>
            <person name="Dillon M."/>
            <person name="Thakur S."/>
            <person name="Almeida R.N.D."/>
            <person name="Weir B.S."/>
            <person name="Guttman D.S."/>
        </authorList>
    </citation>
    <scope>NUCLEOTIDE SEQUENCE [LARGE SCALE GENOMIC DNA]</scope>
    <source>
        <strain evidence="1 2">ICMP 4388</strain>
    </source>
</reference>
<proteinExistence type="predicted"/>
<sequence>MLRGNPCDIPISGGNEKGVSLMALDLPAPKVPDLQPGNYLDLEQLGSADLITWINYPGIKNGDRFMPNWRGCGALGAVEDYINDLIEVVGLQPEGMPLLINNPLLVRLDKGWVFYSYIVDGRPDESLRLFFYVGKPPSTAAGLGVPQCRESHDLKLDPDLLWEVDEVLIVTPPYLAMREGDRVTLTLDLYFAEGDYLYPLFFSQVLTLKEVGQPLQWPIETNEFAAIENGFVLMSYCIEYADSTSTTASVTQSLAIVAPSAALLPALTIKDFSGGSLDPEAFPDGITLLIDPFGIQIDDDVVVYVSSGNRLVQTLRADISNLDSGVLQFSLAQAWLYANNGKEIELVYQYARPGHAASSLPRKVILSRPLDLPVPVIEDAIIENPVEGGVKGYIFASQLETGVKIRIPKEAVIGEDSTVQMYWDGYGSTGSFIADPSPDDPRLFLIPATAVPANMGKRLAVYYKVVSATQSGTSKVFDLELRAQGFGWPYIQIMRPRATDGRLSLAEVPREGAGLDLNSWVYMAPGQRVRIKATGLLKSGSEQTVGIRTGAAEPLSEAEYDARKVSVIIPRDFLESLQRDTQTNTVKVEVSFDEGANYTQFPSIGFTVLDDLFLQGGGLARDATGTGMTPHLHGRDRMANNSLNSLTEWMKNPDNNVMWGWDSIAAMARGKVNNLLLQEYIARFSSNAYLKPVSGEVALSDGFRERIHNFILDTPRLTFSNNDLGQSHATLTCSILGGTQLTMRNNVDNWEADRVIHIDALQGPKLTLDLALEKVPGSVQSDGRVRLDLKDSDNFILTFAVDRADRVLGGNFFKALFTALPDEQRVWTLGVIKRGTNNLMHPQSFKLRTQTNPAAPLDPQAANYGDGAVLVFIRLEGSQEGGDIPVEYQYLIPDDVGKDYSATVLFSAERTFKAALFIGEVTRTIASIIEGVVFNTFHDGSGRPVKATATSGRLITSETSSQNVTVQIDGVPVQANVYKNETWLDAFGSAPLSVELIGDGMVELTWKPKATPGVILTLPGGVLLLVMSKVITVEIRCIYNFAEENNDLVLIPSLTISTTSSEPDVSENDPPVNSLSLAFLILSVKNNFEKLDTHPFESDIRAVLEGKLATRVPISSFIRDSIDLSFNEAIVPDVLRAPRDIAVFGRINSSGADFVVSPAEHLMAVDSSTTFAIQPPGANVRWTAELLQGDAQNFGAINNSGRYYAPETSLTELPFTRVRVTATDTDSNYQSSALVTIVTNPITLNPLIQVCDARATVELEAGSLGTEEMDWSIKDPVAGESGVLEPSALADGDHRYVAASKVPGKTYVLDQIVVTSGQASVSSWVLVKHQTPLLTVKVVNTVKVSEVLDVVRTLKVLRVVKGTKGPKVVTLWKRVNAVNIRADQVQLEAFANGVPMPGTRWRVGVGGGNVLNGLYTPDVPSTDRFVLIFVEAPHSILGIIEGHIILPLPLDRFAGDLELMKDKKVQTS</sequence>
<evidence type="ECO:0000313" key="2">
    <source>
        <dbReference type="Proteomes" id="UP000274541"/>
    </source>
</evidence>
<accession>A0A3M3WGS6</accession>
<evidence type="ECO:0000313" key="1">
    <source>
        <dbReference type="EMBL" id="RMO56684.1"/>
    </source>
</evidence>
<comment type="caution">
    <text evidence="1">The sequence shown here is derived from an EMBL/GenBank/DDBJ whole genome shotgun (WGS) entry which is preliminary data.</text>
</comment>
<dbReference type="Proteomes" id="UP000274541">
    <property type="component" value="Unassembled WGS sequence"/>
</dbReference>
<gene>
    <name evidence="1" type="ORF">ALQ37_05192</name>
</gene>
<dbReference type="EMBL" id="RBPX01000399">
    <property type="protein sequence ID" value="RMO56684.1"/>
    <property type="molecule type" value="Genomic_DNA"/>
</dbReference>
<name>A0A3M3WGS6_PSEAP</name>
<organism evidence="1 2">
    <name type="scientific">Pseudomonas syringae pv. aptata</name>
    <dbReference type="NCBI Taxonomy" id="83167"/>
    <lineage>
        <taxon>Bacteria</taxon>
        <taxon>Pseudomonadati</taxon>
        <taxon>Pseudomonadota</taxon>
        <taxon>Gammaproteobacteria</taxon>
        <taxon>Pseudomonadales</taxon>
        <taxon>Pseudomonadaceae</taxon>
        <taxon>Pseudomonas</taxon>
        <taxon>Pseudomonas syringae</taxon>
    </lineage>
</organism>